<gene>
    <name evidence="1" type="ORF">POPTR_014G154300</name>
</gene>
<accession>A0A2K1XWA9</accession>
<dbReference type="AlphaFoldDB" id="A0A2K1XWA9"/>
<name>A0A2K1XWA9_POPTR</name>
<dbReference type="InParanoid" id="A0A2K1XWA9"/>
<proteinExistence type="predicted"/>
<protein>
    <submittedName>
        <fullName evidence="1">Uncharacterized protein</fullName>
    </submittedName>
</protein>
<dbReference type="EMBL" id="CM009303">
    <property type="protein sequence ID" value="PNT05064.1"/>
    <property type="molecule type" value="Genomic_DNA"/>
</dbReference>
<dbReference type="Proteomes" id="UP000006729">
    <property type="component" value="Chromosome 14"/>
</dbReference>
<sequence>MVMSFTKIQCSSICGEIEEFPFETSDFLILNHGLQSVLSIHYIVSSFFFFFWKKSTSPLNVVAEPNPIWSVVPENIFFFNNTITCTKIYL</sequence>
<keyword evidence="2" id="KW-1185">Reference proteome</keyword>
<evidence type="ECO:0000313" key="2">
    <source>
        <dbReference type="Proteomes" id="UP000006729"/>
    </source>
</evidence>
<evidence type="ECO:0000313" key="1">
    <source>
        <dbReference type="EMBL" id="PNT05064.1"/>
    </source>
</evidence>
<organism evidence="1 2">
    <name type="scientific">Populus trichocarpa</name>
    <name type="common">Western balsam poplar</name>
    <name type="synonym">Populus balsamifera subsp. trichocarpa</name>
    <dbReference type="NCBI Taxonomy" id="3694"/>
    <lineage>
        <taxon>Eukaryota</taxon>
        <taxon>Viridiplantae</taxon>
        <taxon>Streptophyta</taxon>
        <taxon>Embryophyta</taxon>
        <taxon>Tracheophyta</taxon>
        <taxon>Spermatophyta</taxon>
        <taxon>Magnoliopsida</taxon>
        <taxon>eudicotyledons</taxon>
        <taxon>Gunneridae</taxon>
        <taxon>Pentapetalae</taxon>
        <taxon>rosids</taxon>
        <taxon>fabids</taxon>
        <taxon>Malpighiales</taxon>
        <taxon>Salicaceae</taxon>
        <taxon>Saliceae</taxon>
        <taxon>Populus</taxon>
    </lineage>
</organism>
<reference evidence="1 2" key="1">
    <citation type="journal article" date="2006" name="Science">
        <title>The genome of black cottonwood, Populus trichocarpa (Torr. &amp; Gray).</title>
        <authorList>
            <person name="Tuskan G.A."/>
            <person name="Difazio S."/>
            <person name="Jansson S."/>
            <person name="Bohlmann J."/>
            <person name="Grigoriev I."/>
            <person name="Hellsten U."/>
            <person name="Putnam N."/>
            <person name="Ralph S."/>
            <person name="Rombauts S."/>
            <person name="Salamov A."/>
            <person name="Schein J."/>
            <person name="Sterck L."/>
            <person name="Aerts A."/>
            <person name="Bhalerao R.R."/>
            <person name="Bhalerao R.P."/>
            <person name="Blaudez D."/>
            <person name="Boerjan W."/>
            <person name="Brun A."/>
            <person name="Brunner A."/>
            <person name="Busov V."/>
            <person name="Campbell M."/>
            <person name="Carlson J."/>
            <person name="Chalot M."/>
            <person name="Chapman J."/>
            <person name="Chen G.L."/>
            <person name="Cooper D."/>
            <person name="Coutinho P.M."/>
            <person name="Couturier J."/>
            <person name="Covert S."/>
            <person name="Cronk Q."/>
            <person name="Cunningham R."/>
            <person name="Davis J."/>
            <person name="Degroeve S."/>
            <person name="Dejardin A."/>
            <person name="Depamphilis C."/>
            <person name="Detter J."/>
            <person name="Dirks B."/>
            <person name="Dubchak I."/>
            <person name="Duplessis S."/>
            <person name="Ehlting J."/>
            <person name="Ellis B."/>
            <person name="Gendler K."/>
            <person name="Goodstein D."/>
            <person name="Gribskov M."/>
            <person name="Grimwood J."/>
            <person name="Groover A."/>
            <person name="Gunter L."/>
            <person name="Hamberger B."/>
            <person name="Heinze B."/>
            <person name="Helariutta Y."/>
            <person name="Henrissat B."/>
            <person name="Holligan D."/>
            <person name="Holt R."/>
            <person name="Huang W."/>
            <person name="Islam-Faridi N."/>
            <person name="Jones S."/>
            <person name="Jones-Rhoades M."/>
            <person name="Jorgensen R."/>
            <person name="Joshi C."/>
            <person name="Kangasjarvi J."/>
            <person name="Karlsson J."/>
            <person name="Kelleher C."/>
            <person name="Kirkpatrick R."/>
            <person name="Kirst M."/>
            <person name="Kohler A."/>
            <person name="Kalluri U."/>
            <person name="Larimer F."/>
            <person name="Leebens-Mack J."/>
            <person name="Leple J.C."/>
            <person name="Locascio P."/>
            <person name="Lou Y."/>
            <person name="Lucas S."/>
            <person name="Martin F."/>
            <person name="Montanini B."/>
            <person name="Napoli C."/>
            <person name="Nelson D.R."/>
            <person name="Nelson C."/>
            <person name="Nieminen K."/>
            <person name="Nilsson O."/>
            <person name="Pereda V."/>
            <person name="Peter G."/>
            <person name="Philippe R."/>
            <person name="Pilate G."/>
            <person name="Poliakov A."/>
            <person name="Razumovskaya J."/>
            <person name="Richardson P."/>
            <person name="Rinaldi C."/>
            <person name="Ritland K."/>
            <person name="Rouze P."/>
            <person name="Ryaboy D."/>
            <person name="Schmutz J."/>
            <person name="Schrader J."/>
            <person name="Segerman B."/>
            <person name="Shin H."/>
            <person name="Siddiqui A."/>
            <person name="Sterky F."/>
            <person name="Terry A."/>
            <person name="Tsai C.J."/>
            <person name="Uberbacher E."/>
            <person name="Unneberg P."/>
            <person name="Vahala J."/>
            <person name="Wall K."/>
            <person name="Wessler S."/>
            <person name="Yang G."/>
            <person name="Yin T."/>
            <person name="Douglas C."/>
            <person name="Marra M."/>
            <person name="Sandberg G."/>
            <person name="Van de Peer Y."/>
            <person name="Rokhsar D."/>
        </authorList>
    </citation>
    <scope>NUCLEOTIDE SEQUENCE [LARGE SCALE GENOMIC DNA]</scope>
    <source>
        <strain evidence="2">cv. Nisqually</strain>
    </source>
</reference>